<dbReference type="SUPFAM" id="SSF52799">
    <property type="entry name" value="(Phosphotyrosine protein) phosphatases II"/>
    <property type="match status" value="1"/>
</dbReference>
<name>A0AAV9HDV8_9PEZI</name>
<keyword evidence="1" id="KW-0812">Transmembrane</keyword>
<keyword evidence="3" id="KW-1185">Reference proteome</keyword>
<feature type="non-terminal residue" evidence="2">
    <location>
        <position position="1"/>
    </location>
</feature>
<protein>
    <submittedName>
        <fullName evidence="2">Tyrosine/serine protein phosphatase</fullName>
    </submittedName>
</protein>
<proteinExistence type="predicted"/>
<reference evidence="2" key="2">
    <citation type="submission" date="2023-06" db="EMBL/GenBank/DDBJ databases">
        <authorList>
            <consortium name="Lawrence Berkeley National Laboratory"/>
            <person name="Mondo S.J."/>
            <person name="Hensen N."/>
            <person name="Bonometti L."/>
            <person name="Westerberg I."/>
            <person name="Brannstrom I.O."/>
            <person name="Guillou S."/>
            <person name="Cros-Aarteil S."/>
            <person name="Calhoun S."/>
            <person name="Haridas S."/>
            <person name="Kuo A."/>
            <person name="Pangilinan J."/>
            <person name="Riley R."/>
            <person name="Labutti K."/>
            <person name="Andreopoulos B."/>
            <person name="Lipzen A."/>
            <person name="Chen C."/>
            <person name="Yanf M."/>
            <person name="Daum C."/>
            <person name="Ng V."/>
            <person name="Clum A."/>
            <person name="Steindorff A."/>
            <person name="Ohm R."/>
            <person name="Martin F."/>
            <person name="Silar P."/>
            <person name="Natvig D."/>
            <person name="Lalanne C."/>
            <person name="Gautier V."/>
            <person name="Ament-Velasquez S.L."/>
            <person name="Kruys A."/>
            <person name="Hutchinson M.I."/>
            <person name="Powell A.J."/>
            <person name="Barry K."/>
            <person name="Miller A.N."/>
            <person name="Grigoriev I.V."/>
            <person name="Debuchy R."/>
            <person name="Gladieux P."/>
            <person name="Thoren M.H."/>
            <person name="Johannesson H."/>
        </authorList>
    </citation>
    <scope>NUCLEOTIDE SEQUENCE</scope>
    <source>
        <strain evidence="2">PSN324</strain>
    </source>
</reference>
<dbReference type="PANTHER" id="PTHR31126">
    <property type="entry name" value="TYROSINE-PROTEIN PHOSPHATASE"/>
    <property type="match status" value="1"/>
</dbReference>
<dbReference type="GO" id="GO:0004721">
    <property type="term" value="F:phosphoprotein phosphatase activity"/>
    <property type="evidence" value="ECO:0007669"/>
    <property type="project" value="InterPro"/>
</dbReference>
<dbReference type="InterPro" id="IPR026893">
    <property type="entry name" value="Tyr/Ser_Pase_IphP-type"/>
</dbReference>
<gene>
    <name evidence="2" type="ORF">QBC42DRAFT_184899</name>
</gene>
<comment type="caution">
    <text evidence="2">The sequence shown here is derived from an EMBL/GenBank/DDBJ whole genome shotgun (WGS) entry which is preliminary data.</text>
</comment>
<dbReference type="InterPro" id="IPR016130">
    <property type="entry name" value="Tyr_Pase_AS"/>
</dbReference>
<feature type="transmembrane region" description="Helical" evidence="1">
    <location>
        <begin position="75"/>
        <end position="95"/>
    </location>
</feature>
<evidence type="ECO:0000256" key="1">
    <source>
        <dbReference type="SAM" id="Phobius"/>
    </source>
</evidence>
<dbReference type="Gene3D" id="3.90.190.10">
    <property type="entry name" value="Protein tyrosine phosphatase superfamily"/>
    <property type="match status" value="1"/>
</dbReference>
<organism evidence="2 3">
    <name type="scientific">Cladorrhinum samala</name>
    <dbReference type="NCBI Taxonomy" id="585594"/>
    <lineage>
        <taxon>Eukaryota</taxon>
        <taxon>Fungi</taxon>
        <taxon>Dikarya</taxon>
        <taxon>Ascomycota</taxon>
        <taxon>Pezizomycotina</taxon>
        <taxon>Sordariomycetes</taxon>
        <taxon>Sordariomycetidae</taxon>
        <taxon>Sordariales</taxon>
        <taxon>Podosporaceae</taxon>
        <taxon>Cladorrhinum</taxon>
    </lineage>
</organism>
<dbReference type="PROSITE" id="PS00383">
    <property type="entry name" value="TYR_PHOSPHATASE_1"/>
    <property type="match status" value="1"/>
</dbReference>
<keyword evidence="1" id="KW-0472">Membrane</keyword>
<dbReference type="AlphaFoldDB" id="A0AAV9HDV8"/>
<dbReference type="Pfam" id="PF13350">
    <property type="entry name" value="Y_phosphatase3"/>
    <property type="match status" value="1"/>
</dbReference>
<dbReference type="PANTHER" id="PTHR31126:SF10">
    <property type="entry name" value="PROTEIN PHOSPHATASE, PUTATIVE (AFU_ORTHOLOGUE AFUA_6G06650)-RELATED"/>
    <property type="match status" value="1"/>
</dbReference>
<dbReference type="Proteomes" id="UP001321749">
    <property type="component" value="Unassembled WGS sequence"/>
</dbReference>
<dbReference type="InterPro" id="IPR029021">
    <property type="entry name" value="Prot-tyrosine_phosphatase-like"/>
</dbReference>
<accession>A0AAV9HDV8</accession>
<keyword evidence="1" id="KW-1133">Transmembrane helix</keyword>
<dbReference type="EMBL" id="MU865054">
    <property type="protein sequence ID" value="KAK4458868.1"/>
    <property type="molecule type" value="Genomic_DNA"/>
</dbReference>
<sequence>VREGVLFRSARLDDASLEDQERLRNEYGIRTVLDLRTKTEHLKSAQARPPNSPPARIPGATYLSVKVTSRRFEFFLLRQLPFLGILYFLCLFVILSRRIPALRLLGQQVMAPRGLLRLGLDTLDCSQPEIASCLRALLSGPGPGPSPPLPILVHCTQGKDRTGLIVILALLILNVPEPAVSHDYHLTDQELLPDREDRLAEIREIGLPDSFAETSPELVRHVVDYLEANYGGLEAYLDKIGFGEMHRNQLRESMLY</sequence>
<reference evidence="2" key="1">
    <citation type="journal article" date="2023" name="Mol. Phylogenet. Evol.">
        <title>Genome-scale phylogeny and comparative genomics of the fungal order Sordariales.</title>
        <authorList>
            <person name="Hensen N."/>
            <person name="Bonometti L."/>
            <person name="Westerberg I."/>
            <person name="Brannstrom I.O."/>
            <person name="Guillou S."/>
            <person name="Cros-Aarteil S."/>
            <person name="Calhoun S."/>
            <person name="Haridas S."/>
            <person name="Kuo A."/>
            <person name="Mondo S."/>
            <person name="Pangilinan J."/>
            <person name="Riley R."/>
            <person name="LaButti K."/>
            <person name="Andreopoulos B."/>
            <person name="Lipzen A."/>
            <person name="Chen C."/>
            <person name="Yan M."/>
            <person name="Daum C."/>
            <person name="Ng V."/>
            <person name="Clum A."/>
            <person name="Steindorff A."/>
            <person name="Ohm R.A."/>
            <person name="Martin F."/>
            <person name="Silar P."/>
            <person name="Natvig D.O."/>
            <person name="Lalanne C."/>
            <person name="Gautier V."/>
            <person name="Ament-Velasquez S.L."/>
            <person name="Kruys A."/>
            <person name="Hutchinson M.I."/>
            <person name="Powell A.J."/>
            <person name="Barry K."/>
            <person name="Miller A.N."/>
            <person name="Grigoriev I.V."/>
            <person name="Debuchy R."/>
            <person name="Gladieux P."/>
            <person name="Hiltunen Thoren M."/>
            <person name="Johannesson H."/>
        </authorList>
    </citation>
    <scope>NUCLEOTIDE SEQUENCE</scope>
    <source>
        <strain evidence="2">PSN324</strain>
    </source>
</reference>
<evidence type="ECO:0000313" key="2">
    <source>
        <dbReference type="EMBL" id="KAK4458868.1"/>
    </source>
</evidence>
<evidence type="ECO:0000313" key="3">
    <source>
        <dbReference type="Proteomes" id="UP001321749"/>
    </source>
</evidence>